<dbReference type="STRING" id="307486.GCA_000807215_02722"/>
<dbReference type="AlphaFoldDB" id="A0A554X287"/>
<evidence type="ECO:0000256" key="4">
    <source>
        <dbReference type="ARBA" id="ARBA00023118"/>
    </source>
</evidence>
<evidence type="ECO:0000256" key="2">
    <source>
        <dbReference type="ARBA" id="ARBA00016109"/>
    </source>
</evidence>
<proteinExistence type="inferred from homology"/>
<keyword evidence="4" id="KW-0051">Antiviral defense</keyword>
<dbReference type="GO" id="GO:0003723">
    <property type="term" value="F:RNA binding"/>
    <property type="evidence" value="ECO:0007669"/>
    <property type="project" value="UniProtKB-KW"/>
</dbReference>
<dbReference type="EMBL" id="VJOM01000028">
    <property type="protein sequence ID" value="TSE29905.1"/>
    <property type="molecule type" value="Genomic_DNA"/>
</dbReference>
<dbReference type="GO" id="GO:0051607">
    <property type="term" value="P:defense response to virus"/>
    <property type="evidence" value="ECO:0007669"/>
    <property type="project" value="UniProtKB-KW"/>
</dbReference>
<dbReference type="InterPro" id="IPR005510">
    <property type="entry name" value="Csm4"/>
</dbReference>
<dbReference type="RefSeq" id="WP_143898311.1">
    <property type="nucleotide sequence ID" value="NZ_CP083911.1"/>
</dbReference>
<evidence type="ECO:0000256" key="3">
    <source>
        <dbReference type="ARBA" id="ARBA00022884"/>
    </source>
</evidence>
<protein>
    <recommendedName>
        <fullName evidence="2">CRISPR system Cms protein Csm4</fullName>
    </recommendedName>
</protein>
<comment type="caution">
    <text evidence="5">The sequence shown here is derived from an EMBL/GenBank/DDBJ whole genome shotgun (WGS) entry which is preliminary data.</text>
</comment>
<evidence type="ECO:0000313" key="5">
    <source>
        <dbReference type="EMBL" id="TSE29905.1"/>
    </source>
</evidence>
<evidence type="ECO:0000256" key="1">
    <source>
        <dbReference type="ARBA" id="ARBA00005772"/>
    </source>
</evidence>
<keyword evidence="6" id="KW-1185">Reference proteome</keyword>
<keyword evidence="3" id="KW-0694">RNA-binding</keyword>
<reference evidence="5 6" key="1">
    <citation type="submission" date="2019-07" db="EMBL/GenBank/DDBJ databases">
        <title>Tepidimonas taiwanensis I1-1 draft genome.</title>
        <authorList>
            <person name="Da Costa M.S."/>
            <person name="Froufe H.J.C."/>
            <person name="Egas C."/>
            <person name="Albuquerque L."/>
        </authorList>
    </citation>
    <scope>NUCLEOTIDE SEQUENCE [LARGE SCALE GENOMIC DNA]</scope>
    <source>
        <strain evidence="5 6">I1-1</strain>
    </source>
</reference>
<organism evidence="5 6">
    <name type="scientific">Tepidimonas taiwanensis</name>
    <dbReference type="NCBI Taxonomy" id="307486"/>
    <lineage>
        <taxon>Bacteria</taxon>
        <taxon>Pseudomonadati</taxon>
        <taxon>Pseudomonadota</taxon>
        <taxon>Betaproteobacteria</taxon>
        <taxon>Burkholderiales</taxon>
        <taxon>Tepidimonas</taxon>
    </lineage>
</organism>
<accession>A0A554X287</accession>
<dbReference type="Proteomes" id="UP000317763">
    <property type="component" value="Unassembled WGS sequence"/>
</dbReference>
<name>A0A554X287_9BURK</name>
<comment type="similarity">
    <text evidence="1">Belongs to the CRISPR-associated Csm4 family.</text>
</comment>
<sequence length="311" mass="33386">MKTLLVTLRPLTPFGTPMAGDTMFGHLCWALRLRHGEAALRAALEGYTADRPFLVVSDGFPSGYLPRPTLPTTASVQPALDPRIRKEERRKRWLPLSGVQQPLRQWLGLAADVSISRDTARTQNTINRLTGTTGSGLFAPRQLALRGYAPGACVDVHLVYDPQRIRAEDVQRLLADVGATGFGRDASTGLGKFDVVSVTEKTAPPASRYFMTVAPCAPDPAVLQTELCRWLPVTRFGRHGGSAALGGGGGPFKRPILLAATGAVWAAHGDWTLPFFGRGLGGDQQRISGALPATVHQGYAPVQPLYAESTI</sequence>
<gene>
    <name evidence="5" type="ORF">Ttaiw_02128</name>
</gene>
<evidence type="ECO:0000313" key="6">
    <source>
        <dbReference type="Proteomes" id="UP000317763"/>
    </source>
</evidence>
<dbReference type="NCBIfam" id="TIGR01903">
    <property type="entry name" value="cas5_csm4"/>
    <property type="match status" value="1"/>
</dbReference>
<dbReference type="OrthoDB" id="9790529at2"/>